<evidence type="ECO:0000259" key="11">
    <source>
        <dbReference type="Pfam" id="PF01514"/>
    </source>
</evidence>
<dbReference type="Gene3D" id="3.30.300.30">
    <property type="match status" value="1"/>
</dbReference>
<accession>A0ABV9GJJ0</accession>
<dbReference type="Pfam" id="PF01514">
    <property type="entry name" value="YscJ_FliF"/>
    <property type="match status" value="1"/>
</dbReference>
<evidence type="ECO:0000256" key="4">
    <source>
        <dbReference type="ARBA" id="ARBA00022475"/>
    </source>
</evidence>
<dbReference type="Proteomes" id="UP001596022">
    <property type="component" value="Unassembled WGS sequence"/>
</dbReference>
<organism evidence="13 14">
    <name type="scientific">Camelliibacillus cellulosilyticus</name>
    <dbReference type="NCBI Taxonomy" id="2174486"/>
    <lineage>
        <taxon>Bacteria</taxon>
        <taxon>Bacillati</taxon>
        <taxon>Bacillota</taxon>
        <taxon>Bacilli</taxon>
        <taxon>Bacillales</taxon>
        <taxon>Sporolactobacillaceae</taxon>
        <taxon>Camelliibacillus</taxon>
    </lineage>
</organism>
<keyword evidence="4" id="KW-1003">Cell membrane</keyword>
<keyword evidence="7 10" id="KW-0472">Membrane</keyword>
<keyword evidence="6 10" id="KW-1133">Transmembrane helix</keyword>
<keyword evidence="13" id="KW-0969">Cilium</keyword>
<dbReference type="InterPro" id="IPR013556">
    <property type="entry name" value="Flag_M-ring_C"/>
</dbReference>
<keyword evidence="14" id="KW-1185">Reference proteome</keyword>
<evidence type="ECO:0000256" key="2">
    <source>
        <dbReference type="ARBA" id="ARBA00004651"/>
    </source>
</evidence>
<evidence type="ECO:0000259" key="12">
    <source>
        <dbReference type="Pfam" id="PF08345"/>
    </source>
</evidence>
<evidence type="ECO:0000256" key="9">
    <source>
        <dbReference type="PIRNR" id="PIRNR004862"/>
    </source>
</evidence>
<evidence type="ECO:0000313" key="13">
    <source>
        <dbReference type="EMBL" id="MFC4617340.1"/>
    </source>
</evidence>
<dbReference type="PANTHER" id="PTHR30046">
    <property type="entry name" value="FLAGELLAR M-RING PROTEIN"/>
    <property type="match status" value="1"/>
</dbReference>
<sequence>MKDKMAAIFGSVKKQWNRISKKQKIWLFSGVGAVVIIILMTVLLTSYKHYVPLYSGLSPDETGQIKQTLDSKNIPYKIGSDGTSISVPEEKVNDLKVELAADGLPKTGQIDYSFFGKNANFGMTDKQFDVLERAAVQNELSGLVSGISGVQSAKVMINLPEKSVWVSDDPEKASASIVLHLKPGYTLKQEQIQGLYHLVSKSVPDLPEDNIVIMDQYFNYYDKSSIHNEDSTLSTYQQQQEVKSDIEKNIRQRVQQMLGMMMGNDKVMVNVTSDIDFTKEKSKEKLVKPVDPDTMEGLQISTEHIEETYKGDGAGGIVGTGEGQVPEYKTGSNGNGDYKHVEDRVNNVFNNIQNDIVKSPYTINDLGIQVMVEPPDPNDPNSLPQQNIDDIKKILNTIVRTTLGQGGGETLTPQQIDDKTVVTVEKFNGKTPGTEAAPHQGIPLWMYLVGALAAIVIVVLALLLWRSRRQHRDEAAMEQAPYMDTDEAVDLVAAAKELTPEKEKKKQLEDLAKHHPEEFVKLLRTWISEES</sequence>
<gene>
    <name evidence="13" type="primary">fliF</name>
    <name evidence="13" type="ORF">ACFO4N_01195</name>
</gene>
<feature type="transmembrane region" description="Helical" evidence="10">
    <location>
        <begin position="25"/>
        <end position="47"/>
    </location>
</feature>
<comment type="caution">
    <text evidence="13">The sequence shown here is derived from an EMBL/GenBank/DDBJ whole genome shotgun (WGS) entry which is preliminary data.</text>
</comment>
<evidence type="ECO:0000256" key="5">
    <source>
        <dbReference type="ARBA" id="ARBA00022692"/>
    </source>
</evidence>
<comment type="subcellular location">
    <subcellularLocation>
        <location evidence="1 9">Bacterial flagellum basal body</location>
    </subcellularLocation>
    <subcellularLocation>
        <location evidence="2">Cell membrane</location>
        <topology evidence="2">Multi-pass membrane protein</topology>
    </subcellularLocation>
</comment>
<comment type="function">
    <text evidence="9">The M ring may be actively involved in energy transduction.</text>
</comment>
<protein>
    <recommendedName>
        <fullName evidence="9">Flagellar M-ring protein</fullName>
    </recommendedName>
</protein>
<comment type="similarity">
    <text evidence="3 9">Belongs to the FliF family.</text>
</comment>
<dbReference type="Pfam" id="PF08345">
    <property type="entry name" value="YscJ_FliF_C"/>
    <property type="match status" value="1"/>
</dbReference>
<evidence type="ECO:0000256" key="10">
    <source>
        <dbReference type="SAM" id="Phobius"/>
    </source>
</evidence>
<dbReference type="EMBL" id="JBHSFW010000001">
    <property type="protein sequence ID" value="MFC4617340.1"/>
    <property type="molecule type" value="Genomic_DNA"/>
</dbReference>
<dbReference type="PANTHER" id="PTHR30046:SF0">
    <property type="entry name" value="FLAGELLAR M-RING PROTEIN"/>
    <property type="match status" value="1"/>
</dbReference>
<evidence type="ECO:0000256" key="6">
    <source>
        <dbReference type="ARBA" id="ARBA00022989"/>
    </source>
</evidence>
<evidence type="ECO:0000313" key="14">
    <source>
        <dbReference type="Proteomes" id="UP001596022"/>
    </source>
</evidence>
<dbReference type="InterPro" id="IPR045851">
    <property type="entry name" value="AMP-bd_C_sf"/>
</dbReference>
<keyword evidence="13" id="KW-0966">Cell projection</keyword>
<keyword evidence="8 9" id="KW-0975">Bacterial flagellum</keyword>
<proteinExistence type="inferred from homology"/>
<keyword evidence="13" id="KW-0282">Flagellum</keyword>
<dbReference type="InterPro" id="IPR006182">
    <property type="entry name" value="FliF_N_dom"/>
</dbReference>
<dbReference type="InterPro" id="IPR043427">
    <property type="entry name" value="YscJ/FliF"/>
</dbReference>
<evidence type="ECO:0000256" key="3">
    <source>
        <dbReference type="ARBA" id="ARBA00007971"/>
    </source>
</evidence>
<dbReference type="InterPro" id="IPR000067">
    <property type="entry name" value="FlgMring_FliF"/>
</dbReference>
<dbReference type="RefSeq" id="WP_376844388.1">
    <property type="nucleotide sequence ID" value="NZ_JBHSFW010000001.1"/>
</dbReference>
<dbReference type="NCBIfam" id="TIGR00206">
    <property type="entry name" value="fliF"/>
    <property type="match status" value="1"/>
</dbReference>
<feature type="transmembrane region" description="Helical" evidence="10">
    <location>
        <begin position="444"/>
        <end position="465"/>
    </location>
</feature>
<reference evidence="14" key="1">
    <citation type="journal article" date="2019" name="Int. J. Syst. Evol. Microbiol.">
        <title>The Global Catalogue of Microorganisms (GCM) 10K type strain sequencing project: providing services to taxonomists for standard genome sequencing and annotation.</title>
        <authorList>
            <consortium name="The Broad Institute Genomics Platform"/>
            <consortium name="The Broad Institute Genome Sequencing Center for Infectious Disease"/>
            <person name="Wu L."/>
            <person name="Ma J."/>
        </authorList>
    </citation>
    <scope>NUCLEOTIDE SEQUENCE [LARGE SCALE GENOMIC DNA]</scope>
    <source>
        <strain evidence="14">CGMCC 1.16306</strain>
    </source>
</reference>
<dbReference type="PRINTS" id="PR01009">
    <property type="entry name" value="FLGMRINGFLIF"/>
</dbReference>
<feature type="domain" description="Flagellar M-ring C-terminal" evidence="12">
    <location>
        <begin position="259"/>
        <end position="396"/>
    </location>
</feature>
<evidence type="ECO:0000256" key="7">
    <source>
        <dbReference type="ARBA" id="ARBA00023136"/>
    </source>
</evidence>
<name>A0ABV9GJJ0_9BACL</name>
<evidence type="ECO:0000256" key="1">
    <source>
        <dbReference type="ARBA" id="ARBA00004117"/>
    </source>
</evidence>
<dbReference type="PIRSF" id="PIRSF004862">
    <property type="entry name" value="FliF"/>
    <property type="match status" value="1"/>
</dbReference>
<keyword evidence="5 10" id="KW-0812">Transmembrane</keyword>
<evidence type="ECO:0000256" key="8">
    <source>
        <dbReference type="ARBA" id="ARBA00023143"/>
    </source>
</evidence>
<feature type="domain" description="Flagellar M-ring N-terminal" evidence="11">
    <location>
        <begin position="48"/>
        <end position="221"/>
    </location>
</feature>